<evidence type="ECO:0000313" key="3">
    <source>
        <dbReference type="Proteomes" id="UP000001022"/>
    </source>
</evidence>
<feature type="transmembrane region" description="Helical" evidence="1">
    <location>
        <begin position="6"/>
        <end position="33"/>
    </location>
</feature>
<dbReference type="KEGG" id="hdu:HD_1324"/>
<dbReference type="HOGENOM" id="CLU_3365243_0_0_6"/>
<keyword evidence="1" id="KW-1133">Transmembrane helix</keyword>
<reference evidence="3" key="1">
    <citation type="submission" date="2003-06" db="EMBL/GenBank/DDBJ databases">
        <title>The complete genome sequence of Haemophilus ducreyi.</title>
        <authorList>
            <person name="Munson R.S. Jr."/>
            <person name="Ray W.C."/>
            <person name="Mahairas G."/>
            <person name="Sabo P."/>
            <person name="Mungur R."/>
            <person name="Johnson L."/>
            <person name="Nguyen D."/>
            <person name="Wang J."/>
            <person name="Forst C."/>
            <person name="Hood L."/>
        </authorList>
    </citation>
    <scope>NUCLEOTIDE SEQUENCE [LARGE SCALE GENOMIC DNA]</scope>
    <source>
        <strain evidence="3">35000HP / ATCC 700724</strain>
    </source>
</reference>
<dbReference type="EMBL" id="AE017143">
    <property type="protein sequence ID" value="AAP96145.1"/>
    <property type="molecule type" value="Genomic_DNA"/>
</dbReference>
<keyword evidence="3" id="KW-1185">Reference proteome</keyword>
<organism evidence="2 3">
    <name type="scientific">Haemophilus ducreyi (strain 35000HP / ATCC 700724)</name>
    <dbReference type="NCBI Taxonomy" id="233412"/>
    <lineage>
        <taxon>Bacteria</taxon>
        <taxon>Pseudomonadati</taxon>
        <taxon>Pseudomonadota</taxon>
        <taxon>Gammaproteobacteria</taxon>
        <taxon>Pasteurellales</taxon>
        <taxon>Pasteurellaceae</taxon>
        <taxon>Haemophilus</taxon>
    </lineage>
</organism>
<sequence>MLIYLQIPFTFCALFAIVGAILVVMLVECYLFYFR</sequence>
<evidence type="ECO:0000256" key="1">
    <source>
        <dbReference type="SAM" id="Phobius"/>
    </source>
</evidence>
<dbReference type="STRING" id="233412.HD_1324"/>
<gene>
    <name evidence="2" type="ordered locus">HD_1324</name>
</gene>
<accession>Q7VLT9</accession>
<evidence type="ECO:0000313" key="2">
    <source>
        <dbReference type="EMBL" id="AAP96145.1"/>
    </source>
</evidence>
<name>Q7VLT9_HAEDU</name>
<protein>
    <submittedName>
        <fullName evidence="2">Uncharacterized protein</fullName>
    </submittedName>
</protein>
<proteinExistence type="predicted"/>
<dbReference type="AlphaFoldDB" id="Q7VLT9"/>
<dbReference type="Proteomes" id="UP000001022">
    <property type="component" value="Chromosome"/>
</dbReference>
<keyword evidence="1" id="KW-0472">Membrane</keyword>
<keyword evidence="1" id="KW-0812">Transmembrane</keyword>